<keyword evidence="10" id="KW-0813">Transport</keyword>
<evidence type="ECO:0000256" key="2">
    <source>
        <dbReference type="ARBA" id="ARBA00006375"/>
    </source>
</evidence>
<evidence type="ECO:0000256" key="6">
    <source>
        <dbReference type="ARBA" id="ARBA00022989"/>
    </source>
</evidence>
<keyword evidence="5" id="KW-1000">Mitochondrion outer membrane</keyword>
<reference evidence="11 12" key="1">
    <citation type="journal article" date="2021" name="G3 (Bethesda)">
        <title>Improved contiguity of the threespine stickleback genome using long-read sequencing.</title>
        <authorList>
            <person name="Nath S."/>
            <person name="Shaw D.E."/>
            <person name="White M.A."/>
        </authorList>
    </citation>
    <scope>NUCLEOTIDE SEQUENCE [LARGE SCALE GENOMIC DNA]</scope>
    <source>
        <strain evidence="11 12">Lake Benthic</strain>
    </source>
</reference>
<keyword evidence="4" id="KW-0677">Repeat</keyword>
<evidence type="ECO:0000256" key="3">
    <source>
        <dbReference type="ARBA" id="ARBA00022692"/>
    </source>
</evidence>
<evidence type="ECO:0000313" key="12">
    <source>
        <dbReference type="Proteomes" id="UP000007635"/>
    </source>
</evidence>
<dbReference type="GO" id="GO:0005741">
    <property type="term" value="C:mitochondrial outer membrane"/>
    <property type="evidence" value="ECO:0007669"/>
    <property type="project" value="UniProtKB-SubCell"/>
</dbReference>
<dbReference type="InterPro" id="IPR018108">
    <property type="entry name" value="MCP_transmembrane"/>
</dbReference>
<organism evidence="11 12">
    <name type="scientific">Gasterosteus aculeatus aculeatus</name>
    <name type="common">three-spined stickleback</name>
    <dbReference type="NCBI Taxonomy" id="481459"/>
    <lineage>
        <taxon>Eukaryota</taxon>
        <taxon>Metazoa</taxon>
        <taxon>Chordata</taxon>
        <taxon>Craniata</taxon>
        <taxon>Vertebrata</taxon>
        <taxon>Euteleostomi</taxon>
        <taxon>Actinopterygii</taxon>
        <taxon>Neopterygii</taxon>
        <taxon>Teleostei</taxon>
        <taxon>Neoteleostei</taxon>
        <taxon>Acanthomorphata</taxon>
        <taxon>Eupercaria</taxon>
        <taxon>Perciformes</taxon>
        <taxon>Cottioidei</taxon>
        <taxon>Gasterosteales</taxon>
        <taxon>Gasterosteidae</taxon>
        <taxon>Gasterosteus</taxon>
    </lineage>
</organism>
<evidence type="ECO:0000256" key="5">
    <source>
        <dbReference type="ARBA" id="ARBA00022787"/>
    </source>
</evidence>
<keyword evidence="3 9" id="KW-0812">Transmembrane</keyword>
<dbReference type="Proteomes" id="UP000007635">
    <property type="component" value="Chromosome XII"/>
</dbReference>
<evidence type="ECO:0000256" key="9">
    <source>
        <dbReference type="PROSITE-ProRule" id="PRU00282"/>
    </source>
</evidence>
<evidence type="ECO:0000256" key="8">
    <source>
        <dbReference type="ARBA" id="ARBA00023136"/>
    </source>
</evidence>
<dbReference type="SUPFAM" id="SSF103506">
    <property type="entry name" value="Mitochondrial carrier"/>
    <property type="match status" value="1"/>
</dbReference>
<feature type="repeat" description="Solcar" evidence="9">
    <location>
        <begin position="26"/>
        <end position="120"/>
    </location>
</feature>
<feature type="repeat" description="Solcar" evidence="9">
    <location>
        <begin position="139"/>
        <end position="223"/>
    </location>
</feature>
<name>A0AAQ4RT42_GASAC</name>
<dbReference type="Pfam" id="PF00153">
    <property type="entry name" value="Mito_carr"/>
    <property type="match status" value="2"/>
</dbReference>
<dbReference type="GeneTree" id="ENSGT00390000000020"/>
<evidence type="ECO:0000256" key="10">
    <source>
        <dbReference type="RuleBase" id="RU000488"/>
    </source>
</evidence>
<dbReference type="PANTHER" id="PTHR10780:SF3">
    <property type="entry name" value="MITOCHONDRIAL CARRIER HOMOLOG 1"/>
    <property type="match status" value="1"/>
</dbReference>
<keyword evidence="7" id="KW-0496">Mitochondrion</keyword>
<proteinExistence type="inferred from homology"/>
<dbReference type="InterPro" id="IPR023395">
    <property type="entry name" value="MCP_dom_sf"/>
</dbReference>
<evidence type="ECO:0000256" key="4">
    <source>
        <dbReference type="ARBA" id="ARBA00022737"/>
    </source>
</evidence>
<evidence type="ECO:0000256" key="7">
    <source>
        <dbReference type="ARBA" id="ARBA00023128"/>
    </source>
</evidence>
<protein>
    <recommendedName>
        <fullName evidence="13">Mitochondrial carrier 1</fullName>
    </recommendedName>
</protein>
<keyword evidence="8 9" id="KW-0472">Membrane</keyword>
<dbReference type="PANTHER" id="PTHR10780">
    <property type="entry name" value="MITOCHONDRIAL CARRIER HOMOLOG"/>
    <property type="match status" value="1"/>
</dbReference>
<dbReference type="Gene3D" id="1.50.40.10">
    <property type="entry name" value="Mitochondrial carrier domain"/>
    <property type="match status" value="1"/>
</dbReference>
<reference evidence="11" key="2">
    <citation type="submission" date="2025-08" db="UniProtKB">
        <authorList>
            <consortium name="Ensembl"/>
        </authorList>
    </citation>
    <scope>IDENTIFICATION</scope>
</reference>
<dbReference type="AlphaFoldDB" id="A0AAQ4RT42"/>
<evidence type="ECO:0000313" key="11">
    <source>
        <dbReference type="Ensembl" id="ENSGACP00000065773.1"/>
    </source>
</evidence>
<accession>A0AAQ4RT42</accession>
<keyword evidence="6" id="KW-1133">Transmembrane helix</keyword>
<dbReference type="GO" id="GO:0043065">
    <property type="term" value="P:positive regulation of apoptotic process"/>
    <property type="evidence" value="ECO:0007669"/>
    <property type="project" value="TreeGrafter"/>
</dbReference>
<evidence type="ECO:0000256" key="1">
    <source>
        <dbReference type="ARBA" id="ARBA00004374"/>
    </source>
</evidence>
<comment type="subcellular location">
    <subcellularLocation>
        <location evidence="1">Mitochondrion outer membrane</location>
        <topology evidence="1">Multi-pass membrane protein</topology>
    </subcellularLocation>
</comment>
<reference evidence="11" key="3">
    <citation type="submission" date="2025-09" db="UniProtKB">
        <authorList>
            <consortium name="Ensembl"/>
        </authorList>
    </citation>
    <scope>IDENTIFICATION</scope>
</reference>
<keyword evidence="12" id="KW-1185">Reference proteome</keyword>
<dbReference type="Ensembl" id="ENSGACT00000045848.1">
    <property type="protein sequence ID" value="ENSGACP00000065773.1"/>
    <property type="gene ID" value="ENSGACG00000003602.2"/>
</dbReference>
<dbReference type="PROSITE" id="PS50920">
    <property type="entry name" value="SOLCAR"/>
    <property type="match status" value="2"/>
</dbReference>
<sequence length="316" mass="34997">MESPENPSGQAVGVGRDAPATPVDVDTAVLLLGAGVTAFTHPLLYVKLLIQMGHEPLPSTVGTTMFGRRVLYLPGFFSYVRHIVKVDGSRGLFRGLSPRIMSSAISTVVRSGVKRVHRAARCSRWIFSPRKMTCRLHSAKWLKRPPMRCSSRVATHPLHVISVRCMAQFVGREVKYGGMFSCMVKIFKEEGLAGIYVGLVPHVAGEVLFLWCCNLLAHIINTYAVDESFSQASAIRSYTKFVMGIAVSVLTYPFMLVADLMAVNNCGLAAGLPPHSPIFKSWRHCWNHLSNKGHLFRGSSFFFRRAPVTSLPYIEE</sequence>
<evidence type="ECO:0008006" key="13">
    <source>
        <dbReference type="Google" id="ProtNLM"/>
    </source>
</evidence>
<comment type="similarity">
    <text evidence="2 10">Belongs to the mitochondrial carrier (TC 2.A.29) family.</text>
</comment>